<proteinExistence type="predicted"/>
<dbReference type="InterPro" id="IPR040256">
    <property type="entry name" value="At4g02000-like"/>
</dbReference>
<feature type="compositionally biased region" description="Polar residues" evidence="1">
    <location>
        <begin position="144"/>
        <end position="154"/>
    </location>
</feature>
<dbReference type="PANTHER" id="PTHR31286:SF90">
    <property type="entry name" value="DUF4283 DOMAIN-CONTAINING PROTEIN"/>
    <property type="match status" value="1"/>
</dbReference>
<evidence type="ECO:0000313" key="2">
    <source>
        <dbReference type="EMBL" id="RID75912.1"/>
    </source>
</evidence>
<accession>A0A398ADP3</accession>
<dbReference type="PANTHER" id="PTHR31286">
    <property type="entry name" value="GLYCINE-RICH CELL WALL STRUCTURAL PROTEIN 1.8-LIKE"/>
    <property type="match status" value="1"/>
</dbReference>
<dbReference type="EMBL" id="CM010629">
    <property type="protein sequence ID" value="RID75912.1"/>
    <property type="molecule type" value="Genomic_DNA"/>
</dbReference>
<feature type="region of interest" description="Disordered" evidence="1">
    <location>
        <begin position="228"/>
        <end position="259"/>
    </location>
</feature>
<protein>
    <submittedName>
        <fullName evidence="2">Uncharacterized protein</fullName>
    </submittedName>
</protein>
<feature type="region of interest" description="Disordered" evidence="1">
    <location>
        <begin position="278"/>
        <end position="318"/>
    </location>
</feature>
<evidence type="ECO:0000313" key="3">
    <source>
        <dbReference type="Proteomes" id="UP000264353"/>
    </source>
</evidence>
<sequence length="318" mass="34466">MWYVGDSMFHTAQWTSEHSKATPPLKAIKIWAHLTEVPLDLRHQQGLSLVAGLVGEPKETDDFTKNLVSLTLSHVKVEVDLTKSLPSVVEFERQSGEVVEVLVHYPWTPPTCSHCHELGHIVKNCLLYEPPPPAAAGSQKESGKSNIHPQSATKTRPAVYRKKPKETIPPNPSTHPVIPDPSSSSSLPPDPVTPSPSILKSTDAPVDMIIEAPTSLSIDPPLALLLSHPALPSPDHPPRPPLKRSRSSPTFSPSVTFNPNPFCPSSNLPIITLFKNSLATKNPPSEPLPQTNPFSSLDSSFVTQGAPQSNEDPNLSSQ</sequence>
<feature type="compositionally biased region" description="Polar residues" evidence="1">
    <location>
        <begin position="250"/>
        <end position="259"/>
    </location>
</feature>
<name>A0A398ADP3_BRACM</name>
<organism evidence="2 3">
    <name type="scientific">Brassica campestris</name>
    <name type="common">Field mustard</name>
    <dbReference type="NCBI Taxonomy" id="3711"/>
    <lineage>
        <taxon>Eukaryota</taxon>
        <taxon>Viridiplantae</taxon>
        <taxon>Streptophyta</taxon>
        <taxon>Embryophyta</taxon>
        <taxon>Tracheophyta</taxon>
        <taxon>Spermatophyta</taxon>
        <taxon>Magnoliopsida</taxon>
        <taxon>eudicotyledons</taxon>
        <taxon>Gunneridae</taxon>
        <taxon>Pentapetalae</taxon>
        <taxon>rosids</taxon>
        <taxon>malvids</taxon>
        <taxon>Brassicales</taxon>
        <taxon>Brassicaceae</taxon>
        <taxon>Brassiceae</taxon>
        <taxon>Brassica</taxon>
    </lineage>
</organism>
<dbReference type="AlphaFoldDB" id="A0A398ADP3"/>
<gene>
    <name evidence="2" type="ORF">BRARA_B02926</name>
</gene>
<feature type="region of interest" description="Disordered" evidence="1">
    <location>
        <begin position="133"/>
        <end position="200"/>
    </location>
</feature>
<feature type="compositionally biased region" description="Low complexity" evidence="1">
    <location>
        <begin position="176"/>
        <end position="187"/>
    </location>
</feature>
<dbReference type="Proteomes" id="UP000264353">
    <property type="component" value="Chromosome A2"/>
</dbReference>
<evidence type="ECO:0000256" key="1">
    <source>
        <dbReference type="SAM" id="MobiDB-lite"/>
    </source>
</evidence>
<reference evidence="2 3" key="1">
    <citation type="submission" date="2018-06" db="EMBL/GenBank/DDBJ databases">
        <title>WGS assembly of Brassica rapa FPsc.</title>
        <authorList>
            <person name="Bowman J."/>
            <person name="Kohchi T."/>
            <person name="Yamato K."/>
            <person name="Jenkins J."/>
            <person name="Shu S."/>
            <person name="Ishizaki K."/>
            <person name="Yamaoka S."/>
            <person name="Nishihama R."/>
            <person name="Nakamura Y."/>
            <person name="Berger F."/>
            <person name="Adam C."/>
            <person name="Aki S."/>
            <person name="Althoff F."/>
            <person name="Araki T."/>
            <person name="Arteaga-Vazquez M."/>
            <person name="Balasubrmanian S."/>
            <person name="Bauer D."/>
            <person name="Boehm C."/>
            <person name="Briginshaw L."/>
            <person name="Caballero-Perez J."/>
            <person name="Catarino B."/>
            <person name="Chen F."/>
            <person name="Chiyoda S."/>
            <person name="Chovatia M."/>
            <person name="Davies K."/>
            <person name="Delmans M."/>
            <person name="Demura T."/>
            <person name="Dierschke T."/>
            <person name="Dolan L."/>
            <person name="Dorantes-Acosta A."/>
            <person name="Eklund D."/>
            <person name="Florent S."/>
            <person name="Flores-Sandoval E."/>
            <person name="Fujiyama A."/>
            <person name="Fukuzawa H."/>
            <person name="Galik B."/>
            <person name="Grimanelli D."/>
            <person name="Grimwood J."/>
            <person name="Grossniklaus U."/>
            <person name="Hamada T."/>
            <person name="Haseloff J."/>
            <person name="Hetherington A."/>
            <person name="Higo A."/>
            <person name="Hirakawa Y."/>
            <person name="Hundley H."/>
            <person name="Ikeda Y."/>
            <person name="Inoue K."/>
            <person name="Inoue S."/>
            <person name="Ishida S."/>
            <person name="Jia Q."/>
            <person name="Kakita M."/>
            <person name="Kanazawa T."/>
            <person name="Kawai Y."/>
            <person name="Kawashima T."/>
            <person name="Kennedy M."/>
            <person name="Kinose K."/>
            <person name="Kinoshita T."/>
            <person name="Kohara Y."/>
            <person name="Koide E."/>
            <person name="Komatsu K."/>
            <person name="Kopischke S."/>
            <person name="Kubo M."/>
            <person name="Kyozuka J."/>
            <person name="Lagercrantz U."/>
            <person name="Lin S."/>
            <person name="Lindquist E."/>
            <person name="Lipzen A."/>
            <person name="Lu C."/>
            <person name="Luna E."/>
            <person name="Martienssen R."/>
            <person name="Minamino N."/>
            <person name="Mizutani M."/>
            <person name="Mizutani M."/>
            <person name="Mochizuki N."/>
            <person name="Monte I."/>
            <person name="Mosher R."/>
            <person name="Nagasaki H."/>
            <person name="Nakagami H."/>
            <person name="Naramoto S."/>
            <person name="Nishitani K."/>
            <person name="Ohtani M."/>
            <person name="Okamoto T."/>
            <person name="Okumura M."/>
            <person name="Phillips J."/>
            <person name="Pollak B."/>
            <person name="Reinders A."/>
            <person name="Roevekamp M."/>
            <person name="Sano R."/>
            <person name="Sawa S."/>
            <person name="Schmid M."/>
            <person name="Shirakawa M."/>
            <person name="Solano R."/>
            <person name="Spunde A."/>
            <person name="Suetsugu N."/>
            <person name="Sugano S."/>
            <person name="Sugiyama A."/>
            <person name="Sun R."/>
            <person name="Suzuki Y."/>
            <person name="Takenaka M."/>
            <person name="Takezawa D."/>
            <person name="Tomogane H."/>
            <person name="Tsuzuki M."/>
            <person name="Ueda T."/>
            <person name="Umeda M."/>
            <person name="Ward J."/>
            <person name="Watanabe Y."/>
            <person name="Yazaki K."/>
            <person name="Yokoyama R."/>
            <person name="Yoshitake Y."/>
            <person name="Yotsui I."/>
            <person name="Zachgo S."/>
            <person name="Schmutz J."/>
        </authorList>
    </citation>
    <scope>NUCLEOTIDE SEQUENCE [LARGE SCALE GENOMIC DNA]</scope>
    <source>
        <strain evidence="3">cv. B-3</strain>
    </source>
</reference>